<organism evidence="1">
    <name type="scientific">Caldicellulosiruptor owensensis</name>
    <dbReference type="NCBI Taxonomy" id="55205"/>
    <lineage>
        <taxon>Bacteria</taxon>
        <taxon>Bacillati</taxon>
        <taxon>Bacillota</taxon>
        <taxon>Bacillota incertae sedis</taxon>
        <taxon>Caldicellulosiruptorales</taxon>
        <taxon>Caldicellulosiruptoraceae</taxon>
        <taxon>Caldicellulosiruptor</taxon>
    </lineage>
</organism>
<accession>A0A7C5V2P3</accession>
<comment type="caution">
    <text evidence="1">The sequence shown here is derived from an EMBL/GenBank/DDBJ whole genome shotgun (WGS) entry which is preliminary data.</text>
</comment>
<dbReference type="GO" id="GO:0042601">
    <property type="term" value="C:endospore-forming forespore"/>
    <property type="evidence" value="ECO:0007669"/>
    <property type="project" value="TreeGrafter"/>
</dbReference>
<evidence type="ECO:0000313" key="1">
    <source>
        <dbReference type="EMBL" id="HHS02670.1"/>
    </source>
</evidence>
<dbReference type="GO" id="GO:1904047">
    <property type="term" value="F:S-adenosyl-L-methionine binding"/>
    <property type="evidence" value="ECO:0007669"/>
    <property type="project" value="TreeGrafter"/>
</dbReference>
<dbReference type="PANTHER" id="PTHR37822:SF2">
    <property type="entry name" value="SPORE PHOTOPRODUCT LYASE"/>
    <property type="match status" value="1"/>
</dbReference>
<dbReference type="Gene3D" id="3.80.30.30">
    <property type="match status" value="1"/>
</dbReference>
<dbReference type="SUPFAM" id="SSF102114">
    <property type="entry name" value="Radical SAM enzymes"/>
    <property type="match status" value="1"/>
</dbReference>
<protein>
    <submittedName>
        <fullName evidence="1">Radical SAM protein</fullName>
    </submittedName>
</protein>
<dbReference type="InterPro" id="IPR058240">
    <property type="entry name" value="rSAM_sf"/>
</dbReference>
<dbReference type="GO" id="GO:0051539">
    <property type="term" value="F:4 iron, 4 sulfur cluster binding"/>
    <property type="evidence" value="ECO:0007669"/>
    <property type="project" value="TreeGrafter"/>
</dbReference>
<dbReference type="Gene3D" id="3.40.50.12110">
    <property type="match status" value="1"/>
</dbReference>
<sequence length="336" mass="39866">MKNLKNSLLAKHFSHIYIEREIIFHPITKIILDKFPNSVLVEIDNYKEVFSRPRQNYKLQEISKKLILAKKKGEFLYPGPPLCHDFGYNHFYYTSLIFNCIFSCDYCFLKGMYSSANIVIFVNIEDYFEEIDSVLKRHPLYLSVSYDTDIMALEKIVPFFSMFIEYATSRKDLTIEIRTKTADYEVLQSLRPSENIILAWTLSPQEIIEKFEHKTPSLSARLDTIKKAIKNEWKVRLCFDPILFTKNWKEIYLKFLNQVFEEVEPSKIVDISVGVFRIPKDYLKRMKKVFVNEITLFPYEEENGIFTYPDELKKEMMDLFISNLSKFVPKSKIFVI</sequence>
<dbReference type="PANTHER" id="PTHR37822">
    <property type="entry name" value="SPORE PHOTOPRODUCT LYASE-RELATED"/>
    <property type="match status" value="1"/>
</dbReference>
<gene>
    <name evidence="1" type="ORF">ENL71_09405</name>
</gene>
<dbReference type="GO" id="GO:0003913">
    <property type="term" value="F:DNA photolyase activity"/>
    <property type="evidence" value="ECO:0007669"/>
    <property type="project" value="TreeGrafter"/>
</dbReference>
<proteinExistence type="predicted"/>
<name>A0A7C5V2P3_9FIRM</name>
<reference evidence="1" key="1">
    <citation type="journal article" date="2020" name="mSystems">
        <title>Genome- and Community-Level Interaction Insights into Carbon Utilization and Element Cycling Functions of Hydrothermarchaeota in Hydrothermal Sediment.</title>
        <authorList>
            <person name="Zhou Z."/>
            <person name="Liu Y."/>
            <person name="Xu W."/>
            <person name="Pan J."/>
            <person name="Luo Z.H."/>
            <person name="Li M."/>
        </authorList>
    </citation>
    <scope>NUCLEOTIDE SEQUENCE [LARGE SCALE GENOMIC DNA]</scope>
    <source>
        <strain evidence="1">SpSt-102</strain>
    </source>
</reference>
<dbReference type="Pfam" id="PF20903">
    <property type="entry name" value="SPL"/>
    <property type="match status" value="1"/>
</dbReference>
<dbReference type="AlphaFoldDB" id="A0A7C5V2P3"/>
<dbReference type="InterPro" id="IPR049539">
    <property type="entry name" value="SPL"/>
</dbReference>
<dbReference type="EMBL" id="DRUZ01000107">
    <property type="protein sequence ID" value="HHS02670.1"/>
    <property type="molecule type" value="Genomic_DNA"/>
</dbReference>